<evidence type="ECO:0000259" key="6">
    <source>
        <dbReference type="SMART" id="SM00535"/>
    </source>
</evidence>
<evidence type="ECO:0000313" key="7">
    <source>
        <dbReference type="EMBL" id="AYG00901.1"/>
    </source>
</evidence>
<dbReference type="InterPro" id="IPR000999">
    <property type="entry name" value="RNase_III_dom"/>
</dbReference>
<dbReference type="Proteomes" id="UP000269374">
    <property type="component" value="Chromosome"/>
</dbReference>
<comment type="similarity">
    <text evidence="5">Belongs to the MrnC RNase family.</text>
</comment>
<keyword evidence="5" id="KW-0699">rRNA-binding</keyword>
<keyword evidence="3 5" id="KW-0255">Endonuclease</keyword>
<dbReference type="GO" id="GO:0006364">
    <property type="term" value="P:rRNA processing"/>
    <property type="evidence" value="ECO:0007669"/>
    <property type="project" value="UniProtKB-UniRule"/>
</dbReference>
<comment type="subcellular location">
    <subcellularLocation>
        <location evidence="5">Cytoplasm</location>
    </subcellularLocation>
</comment>
<comment type="cofactor">
    <cofactor evidence="5">
        <name>Mg(2+)</name>
        <dbReference type="ChEBI" id="CHEBI:18420"/>
    </cofactor>
</comment>
<feature type="domain" description="RNase III" evidence="6">
    <location>
        <begin position="1"/>
        <end position="133"/>
    </location>
</feature>
<dbReference type="PIRSF" id="PIRSF005520">
    <property type="entry name" value="UCP005520"/>
    <property type="match status" value="1"/>
</dbReference>
<keyword evidence="5" id="KW-0963">Cytoplasm</keyword>
<dbReference type="SMART" id="SM00535">
    <property type="entry name" value="RIBOc"/>
    <property type="match status" value="1"/>
</dbReference>
<evidence type="ECO:0000256" key="2">
    <source>
        <dbReference type="ARBA" id="ARBA00022722"/>
    </source>
</evidence>
<dbReference type="RefSeq" id="WP_120772284.1">
    <property type="nucleotide sequence ID" value="NZ_CP032627.1"/>
</dbReference>
<dbReference type="OrthoDB" id="46571at2"/>
<evidence type="ECO:0000256" key="3">
    <source>
        <dbReference type="ARBA" id="ARBA00022759"/>
    </source>
</evidence>
<sequence>MNKKQAELLNGIALAYIGDAVYEVFVRDYLLGKGITKPAELQRQATKFVSAKSQAGIITAMEEAQFLSEYELTYFKRGRNAHSKTTAKNTDVVTYRISTGFEAVIGILHLIGEENRLQEIWNFCVAKVESESETNYTRTTLK</sequence>
<evidence type="ECO:0000256" key="5">
    <source>
        <dbReference type="HAMAP-Rule" id="MF_01468"/>
    </source>
</evidence>
<comment type="subunit">
    <text evidence="5">Homodimer.</text>
</comment>
<reference evidence="7 8" key="1">
    <citation type="submission" date="2018-09" db="EMBL/GenBank/DDBJ databases">
        <title>Genome sequencing of strain 1JSPR-7.</title>
        <authorList>
            <person name="Heo J."/>
            <person name="Kim S.-J."/>
            <person name="Kwon S.-W."/>
        </authorList>
    </citation>
    <scope>NUCLEOTIDE SEQUENCE [LARGE SCALE GENOMIC DNA]</scope>
    <source>
        <strain evidence="7 8">1JSPR-7</strain>
    </source>
</reference>
<dbReference type="InterPro" id="IPR036389">
    <property type="entry name" value="RNase_III_sf"/>
</dbReference>
<dbReference type="GO" id="GO:0004525">
    <property type="term" value="F:ribonuclease III activity"/>
    <property type="evidence" value="ECO:0007669"/>
    <property type="project" value="InterPro"/>
</dbReference>
<dbReference type="PANTHER" id="PTHR34276">
    <property type="entry name" value="MINI-RIBONUCLEASE 3"/>
    <property type="match status" value="1"/>
</dbReference>
<keyword evidence="5" id="KW-0460">Magnesium</keyword>
<dbReference type="PANTHER" id="PTHR34276:SF1">
    <property type="entry name" value="MINI-RIBONUCLEASE 3"/>
    <property type="match status" value="1"/>
</dbReference>
<keyword evidence="4 5" id="KW-0378">Hydrolase</keyword>
<dbReference type="AlphaFoldDB" id="A0A387BR09"/>
<keyword evidence="2 5" id="KW-0540">Nuclease</keyword>
<keyword evidence="8" id="KW-1185">Reference proteome</keyword>
<dbReference type="EC" id="3.1.26.-" evidence="5"/>
<protein>
    <recommendedName>
        <fullName evidence="5">Mini-ribonuclease 3</fullName>
        <shortName evidence="5">Mini-3</shortName>
        <shortName evidence="5">Mini-RNase 3</shortName>
        <ecNumber evidence="5">3.1.26.-</ecNumber>
    </recommendedName>
    <alternativeName>
        <fullName evidence="5">Mini-RNase III</fullName>
        <shortName evidence="5">Mini-III</shortName>
    </alternativeName>
</protein>
<dbReference type="Pfam" id="PF00636">
    <property type="entry name" value="Ribonuclease_3"/>
    <property type="match status" value="1"/>
</dbReference>
<dbReference type="KEGG" id="lact:D7I46_07205"/>
<keyword evidence="1 5" id="KW-0698">rRNA processing</keyword>
<dbReference type="EMBL" id="CP032627">
    <property type="protein sequence ID" value="AYG00901.1"/>
    <property type="molecule type" value="Genomic_DNA"/>
</dbReference>
<evidence type="ECO:0000256" key="4">
    <source>
        <dbReference type="ARBA" id="ARBA00022801"/>
    </source>
</evidence>
<gene>
    <name evidence="5" type="primary">mrnC</name>
    <name evidence="7" type="ORF">D7I46_07205</name>
</gene>
<proteinExistence type="inferred from homology"/>
<evidence type="ECO:0000313" key="8">
    <source>
        <dbReference type="Proteomes" id="UP000269374"/>
    </source>
</evidence>
<dbReference type="Gene3D" id="1.10.1520.10">
    <property type="entry name" value="Ribonuclease III domain"/>
    <property type="match status" value="1"/>
</dbReference>
<accession>A0A387BR09</accession>
<keyword evidence="5" id="KW-0694">RNA-binding</keyword>
<keyword evidence="5" id="KW-0690">Ribosome biogenesis</keyword>
<name>A0A387BR09_9LACT</name>
<dbReference type="SUPFAM" id="SSF69065">
    <property type="entry name" value="RNase III domain-like"/>
    <property type="match status" value="1"/>
</dbReference>
<dbReference type="InterPro" id="IPR008226">
    <property type="entry name" value="Mini3_fam"/>
</dbReference>
<feature type="active site" evidence="5">
    <location>
        <position position="19"/>
    </location>
</feature>
<evidence type="ECO:0000256" key="1">
    <source>
        <dbReference type="ARBA" id="ARBA00022552"/>
    </source>
</evidence>
<dbReference type="GO" id="GO:0019843">
    <property type="term" value="F:rRNA binding"/>
    <property type="evidence" value="ECO:0007669"/>
    <property type="project" value="UniProtKB-UniRule"/>
</dbReference>
<organism evidence="7 8">
    <name type="scientific">Lactococcus allomyrinae</name>
    <dbReference type="NCBI Taxonomy" id="2419773"/>
    <lineage>
        <taxon>Bacteria</taxon>
        <taxon>Bacillati</taxon>
        <taxon>Bacillota</taxon>
        <taxon>Bacilli</taxon>
        <taxon>Lactobacillales</taxon>
        <taxon>Streptococcaceae</taxon>
        <taxon>Lactococcus</taxon>
    </lineage>
</organism>
<dbReference type="HAMAP" id="MF_01468">
    <property type="entry name" value="RNase_Mini_III"/>
    <property type="match status" value="1"/>
</dbReference>
<dbReference type="GO" id="GO:0005737">
    <property type="term" value="C:cytoplasm"/>
    <property type="evidence" value="ECO:0007669"/>
    <property type="project" value="UniProtKB-SubCell"/>
</dbReference>
<comment type="function">
    <text evidence="5">Involved in correct processing of both the 5' and 3' ends of 23S rRNA precursor. Processes 30S rRNA precursor transcript even in absence of ribonuclease 3 (Rnc); Rnc processes 30S rRNA into smaller rRNA precursors.</text>
</comment>